<dbReference type="InterPro" id="IPR019539">
    <property type="entry name" value="GalKase_N"/>
</dbReference>
<sequence length="389" mass="42762">MTRKERKTCIAQGFAARFEQEPTLWVQAPGRVDLMGSHTDYNEGFVMTMSIDRETWIALRPRDDRKVSIASLNLEGSSEFSLDDMTHDQTAPWTNYVRGVIKVLQERGYELQGFDGLIDSTIPFGSGLSSSAALEVATATAFKVLGNLDIDAVNIALLCQRAENEFVGMKCGILDQYSSALGEAGCSVVLDCRNLTHRLASIPEDISVVICDTCAKRELTGSEYLERRTQCETGARLLASLLPEIKTLRDVTIKQFEYYEADLPDFVAKRSRFIIEENQRVLDLAKALEQGDRERIAALTAESYAGARDLFGIGSPEMEVMMKAMRSAPGVIGARQTGAGFGGCMVAFVENGWVEGFAEHVQMMYTDETNIQPNVYPVQAASGAGVLSE</sequence>
<name>A0A2G6KF82_9BACT</name>
<evidence type="ECO:0000259" key="12">
    <source>
        <dbReference type="Pfam" id="PF00288"/>
    </source>
</evidence>
<dbReference type="SUPFAM" id="SSF54211">
    <property type="entry name" value="Ribosomal protein S5 domain 2-like"/>
    <property type="match status" value="1"/>
</dbReference>
<evidence type="ECO:0000256" key="8">
    <source>
        <dbReference type="ARBA" id="ARBA00022842"/>
    </source>
</evidence>
<reference evidence="15 16" key="1">
    <citation type="submission" date="2017-10" db="EMBL/GenBank/DDBJ databases">
        <title>Novel microbial diversity and functional potential in the marine mammal oral microbiome.</title>
        <authorList>
            <person name="Dudek N.K."/>
            <person name="Sun C.L."/>
            <person name="Burstein D."/>
            <person name="Kantor R.S."/>
            <person name="Aliaga Goltsman D.S."/>
            <person name="Bik E.M."/>
            <person name="Thomas B.C."/>
            <person name="Banfield J.F."/>
            <person name="Relman D.A."/>
        </authorList>
    </citation>
    <scope>NUCLEOTIDE SEQUENCE [LARGE SCALE GENOMIC DNA]</scope>
    <source>
        <strain evidence="15">DOLJORAL78_47_16</strain>
    </source>
</reference>
<dbReference type="Pfam" id="PF10509">
    <property type="entry name" value="GalKase_gal_bdg"/>
    <property type="match status" value="1"/>
</dbReference>
<dbReference type="PRINTS" id="PR00959">
    <property type="entry name" value="MEVGALKINASE"/>
</dbReference>
<dbReference type="InterPro" id="IPR013750">
    <property type="entry name" value="GHMP_kinase_C_dom"/>
</dbReference>
<evidence type="ECO:0000256" key="2">
    <source>
        <dbReference type="ARBA" id="ARBA00022490"/>
    </source>
</evidence>
<evidence type="ECO:0000256" key="3">
    <source>
        <dbReference type="ARBA" id="ARBA00022679"/>
    </source>
</evidence>
<keyword evidence="10" id="KW-0119">Carbohydrate metabolism</keyword>
<dbReference type="InterPro" id="IPR020568">
    <property type="entry name" value="Ribosomal_Su5_D2-typ_SF"/>
</dbReference>
<dbReference type="GO" id="GO:0046872">
    <property type="term" value="F:metal ion binding"/>
    <property type="evidence" value="ECO:0007669"/>
    <property type="project" value="UniProtKB-KW"/>
</dbReference>
<feature type="domain" description="GHMP kinase N-terminal" evidence="12">
    <location>
        <begin position="95"/>
        <end position="182"/>
    </location>
</feature>
<accession>A0A2G6KF82</accession>
<dbReference type="Gene3D" id="3.30.70.890">
    <property type="entry name" value="GHMP kinase, C-terminal domain"/>
    <property type="match status" value="1"/>
</dbReference>
<keyword evidence="6 15" id="KW-0418">Kinase</keyword>
<dbReference type="Pfam" id="PF08544">
    <property type="entry name" value="GHMP_kinases_C"/>
    <property type="match status" value="1"/>
</dbReference>
<dbReference type="Proteomes" id="UP000230821">
    <property type="component" value="Unassembled WGS sequence"/>
</dbReference>
<dbReference type="PANTHER" id="PTHR10457:SF7">
    <property type="entry name" value="GALACTOKINASE-RELATED"/>
    <property type="match status" value="1"/>
</dbReference>
<dbReference type="Gene3D" id="3.30.230.10">
    <property type="match status" value="1"/>
</dbReference>
<proteinExistence type="inferred from homology"/>
<dbReference type="FunFam" id="3.30.70.890:FF:000001">
    <property type="entry name" value="Galactokinase"/>
    <property type="match status" value="1"/>
</dbReference>
<dbReference type="InterPro" id="IPR014721">
    <property type="entry name" value="Ribsml_uS5_D2-typ_fold_subgr"/>
</dbReference>
<dbReference type="GO" id="GO:0005524">
    <property type="term" value="F:ATP binding"/>
    <property type="evidence" value="ECO:0007669"/>
    <property type="project" value="UniProtKB-UniRule"/>
</dbReference>
<evidence type="ECO:0000256" key="11">
    <source>
        <dbReference type="NCBIfam" id="TIGR00131"/>
    </source>
</evidence>
<feature type="domain" description="Galactokinase N-terminal" evidence="14">
    <location>
        <begin position="14"/>
        <end position="61"/>
    </location>
</feature>
<evidence type="ECO:0000256" key="4">
    <source>
        <dbReference type="ARBA" id="ARBA00022723"/>
    </source>
</evidence>
<evidence type="ECO:0000259" key="14">
    <source>
        <dbReference type="Pfam" id="PF10509"/>
    </source>
</evidence>
<dbReference type="PROSITE" id="PS00627">
    <property type="entry name" value="GHMP_KINASES_ATP"/>
    <property type="match status" value="1"/>
</dbReference>
<keyword evidence="2" id="KW-0963">Cytoplasm</keyword>
<evidence type="ECO:0000313" key="15">
    <source>
        <dbReference type="EMBL" id="PIE34321.1"/>
    </source>
</evidence>
<dbReference type="EMBL" id="PDSK01000090">
    <property type="protein sequence ID" value="PIE34321.1"/>
    <property type="molecule type" value="Genomic_DNA"/>
</dbReference>
<dbReference type="EC" id="2.7.1.6" evidence="11"/>
<evidence type="ECO:0000256" key="9">
    <source>
        <dbReference type="ARBA" id="ARBA00023144"/>
    </source>
</evidence>
<dbReference type="PANTHER" id="PTHR10457">
    <property type="entry name" value="MEVALONATE KINASE/GALACTOKINASE"/>
    <property type="match status" value="1"/>
</dbReference>
<dbReference type="InterPro" id="IPR006206">
    <property type="entry name" value="Mevalonate/galactokinase"/>
</dbReference>
<dbReference type="SUPFAM" id="SSF55060">
    <property type="entry name" value="GHMP Kinase, C-terminal domain"/>
    <property type="match status" value="1"/>
</dbReference>
<dbReference type="InterPro" id="IPR036554">
    <property type="entry name" value="GHMP_kinase_C_sf"/>
</dbReference>
<dbReference type="InterPro" id="IPR006204">
    <property type="entry name" value="GHMP_kinase_N_dom"/>
</dbReference>
<dbReference type="AlphaFoldDB" id="A0A2G6KF82"/>
<protein>
    <recommendedName>
        <fullName evidence="11">Galactokinase</fullName>
        <ecNumber evidence="11">2.7.1.6</ecNumber>
    </recommendedName>
</protein>
<keyword evidence="9" id="KW-0299">Galactose metabolism</keyword>
<dbReference type="FunFam" id="3.30.230.10:FF:000017">
    <property type="entry name" value="Galactokinase"/>
    <property type="match status" value="1"/>
</dbReference>
<dbReference type="InterPro" id="IPR000705">
    <property type="entry name" value="Galactokinase"/>
</dbReference>
<evidence type="ECO:0000256" key="1">
    <source>
        <dbReference type="ARBA" id="ARBA00006566"/>
    </source>
</evidence>
<dbReference type="InterPro" id="IPR006203">
    <property type="entry name" value="GHMP_knse_ATP-bd_CS"/>
</dbReference>
<organism evidence="15 16">
    <name type="scientific">candidate division KSB3 bacterium</name>
    <dbReference type="NCBI Taxonomy" id="2044937"/>
    <lineage>
        <taxon>Bacteria</taxon>
        <taxon>candidate division KSB3</taxon>
    </lineage>
</organism>
<evidence type="ECO:0000313" key="16">
    <source>
        <dbReference type="Proteomes" id="UP000230821"/>
    </source>
</evidence>
<dbReference type="GO" id="GO:0004335">
    <property type="term" value="F:galactokinase activity"/>
    <property type="evidence" value="ECO:0007669"/>
    <property type="project" value="UniProtKB-UniRule"/>
</dbReference>
<keyword evidence="4" id="KW-0479">Metal-binding</keyword>
<dbReference type="PIRSF" id="PIRSF000530">
    <property type="entry name" value="Galactokinase"/>
    <property type="match status" value="1"/>
</dbReference>
<evidence type="ECO:0000256" key="7">
    <source>
        <dbReference type="ARBA" id="ARBA00022840"/>
    </source>
</evidence>
<comment type="similarity">
    <text evidence="1">Belongs to the GHMP kinase family. GalK subfamily.</text>
</comment>
<dbReference type="GO" id="GO:0005829">
    <property type="term" value="C:cytosol"/>
    <property type="evidence" value="ECO:0007669"/>
    <property type="project" value="TreeGrafter"/>
</dbReference>
<evidence type="ECO:0000256" key="5">
    <source>
        <dbReference type="ARBA" id="ARBA00022741"/>
    </source>
</evidence>
<evidence type="ECO:0000256" key="10">
    <source>
        <dbReference type="ARBA" id="ARBA00023277"/>
    </source>
</evidence>
<feature type="domain" description="GHMP kinase C-terminal" evidence="13">
    <location>
        <begin position="284"/>
        <end position="350"/>
    </location>
</feature>
<keyword evidence="5" id="KW-0547">Nucleotide-binding</keyword>
<evidence type="ECO:0000259" key="13">
    <source>
        <dbReference type="Pfam" id="PF08544"/>
    </source>
</evidence>
<gene>
    <name evidence="15" type="primary">galK</name>
    <name evidence="15" type="ORF">CSA56_08025</name>
</gene>
<dbReference type="PRINTS" id="PR00473">
    <property type="entry name" value="GALCTOKINASE"/>
</dbReference>
<dbReference type="GO" id="GO:0006012">
    <property type="term" value="P:galactose metabolic process"/>
    <property type="evidence" value="ECO:0007669"/>
    <property type="project" value="UniProtKB-UniRule"/>
</dbReference>
<dbReference type="Pfam" id="PF00288">
    <property type="entry name" value="GHMP_kinases_N"/>
    <property type="match status" value="1"/>
</dbReference>
<comment type="caution">
    <text evidence="15">The sequence shown here is derived from an EMBL/GenBank/DDBJ whole genome shotgun (WGS) entry which is preliminary data.</text>
</comment>
<keyword evidence="3" id="KW-0808">Transferase</keyword>
<keyword evidence="7" id="KW-0067">ATP-binding</keyword>
<evidence type="ECO:0000256" key="6">
    <source>
        <dbReference type="ARBA" id="ARBA00022777"/>
    </source>
</evidence>
<keyword evidence="8" id="KW-0460">Magnesium</keyword>
<dbReference type="NCBIfam" id="TIGR00131">
    <property type="entry name" value="gal_kin"/>
    <property type="match status" value="1"/>
</dbReference>